<dbReference type="AlphaFoldDB" id="A0AAD7V7N6"/>
<organism evidence="2 3">
    <name type="scientific">Lichtheimia ornata</name>
    <dbReference type="NCBI Taxonomy" id="688661"/>
    <lineage>
        <taxon>Eukaryota</taxon>
        <taxon>Fungi</taxon>
        <taxon>Fungi incertae sedis</taxon>
        <taxon>Mucoromycota</taxon>
        <taxon>Mucoromycotina</taxon>
        <taxon>Mucoromycetes</taxon>
        <taxon>Mucorales</taxon>
        <taxon>Lichtheimiaceae</taxon>
        <taxon>Lichtheimia</taxon>
    </lineage>
</organism>
<gene>
    <name evidence="2" type="ORF">O0I10_003570</name>
</gene>
<proteinExistence type="predicted"/>
<dbReference type="RefSeq" id="XP_058345437.1">
    <property type="nucleotide sequence ID" value="XM_058483639.1"/>
</dbReference>
<keyword evidence="1" id="KW-0732">Signal</keyword>
<feature type="chain" id="PRO_5041960418" description="Sequence orphan" evidence="1">
    <location>
        <begin position="24"/>
        <end position="455"/>
    </location>
</feature>
<dbReference type="EMBL" id="JARTCD010000012">
    <property type="protein sequence ID" value="KAJ8660524.1"/>
    <property type="molecule type" value="Genomic_DNA"/>
</dbReference>
<evidence type="ECO:0000256" key="1">
    <source>
        <dbReference type="SAM" id="SignalP"/>
    </source>
</evidence>
<name>A0AAD7V7N6_9FUNG</name>
<dbReference type="GeneID" id="83210983"/>
<sequence length="455" mass="50357">MAFSAALFILALLLLLTSQPTQASICIHYHDPLDGNQYTVMDCPEVHSNRVLYNKNVTLPLIIKDAAIDPFTISFSCGISDSTRCRAAEEVCKRAGTMLGSILDIVQPITVNVMFVSFCKTYGKCVSSTGGGPLILGSARPAISHLMTDTLDGNRVREYPQALLKQFDNINPHPEYKGQDIIAMFNSDHDWYFDHQSTSPIQAEQTSLLLIVLHEYIHGLGFLSNYSNDLYLKFQRLKSDLGVFLTPKRYVPVNVSPMYASAPNLMAPQGFWGFLESAFDKFFYHKAANGTYVPVSRVTDNLNQFQGGNILFDSLLEFIGDWLNSPQCEAATTLAKEAVTPNTFMLMDPNNDDDEVVASVLYTSASEFMPGTSISHVDTETYKDTTDFLMIPSVETNGMTFDEILKIRHATQPLGKHLLQFLTALGYRRSIDAGTSKGLVVYQPPNNLAGTTTSS</sequence>
<evidence type="ECO:0000313" key="3">
    <source>
        <dbReference type="Proteomes" id="UP001234581"/>
    </source>
</evidence>
<feature type="signal peptide" evidence="1">
    <location>
        <begin position="1"/>
        <end position="23"/>
    </location>
</feature>
<accession>A0AAD7V7N6</accession>
<evidence type="ECO:0000313" key="2">
    <source>
        <dbReference type="EMBL" id="KAJ8660524.1"/>
    </source>
</evidence>
<protein>
    <recommendedName>
        <fullName evidence="4">Sequence orphan</fullName>
    </recommendedName>
</protein>
<evidence type="ECO:0008006" key="4">
    <source>
        <dbReference type="Google" id="ProtNLM"/>
    </source>
</evidence>
<reference evidence="2 3" key="1">
    <citation type="submission" date="2023-03" db="EMBL/GenBank/DDBJ databases">
        <title>Genome sequence of Lichtheimia ornata CBS 291.66.</title>
        <authorList>
            <person name="Mohabir J.T."/>
            <person name="Shea T.P."/>
            <person name="Kurbessoian T."/>
            <person name="Berby B."/>
            <person name="Fontaine J."/>
            <person name="Livny J."/>
            <person name="Gnirke A."/>
            <person name="Stajich J.E."/>
            <person name="Cuomo C.A."/>
        </authorList>
    </citation>
    <scope>NUCLEOTIDE SEQUENCE [LARGE SCALE GENOMIC DNA]</scope>
    <source>
        <strain evidence="2">CBS 291.66</strain>
    </source>
</reference>
<comment type="caution">
    <text evidence="2">The sequence shown here is derived from an EMBL/GenBank/DDBJ whole genome shotgun (WGS) entry which is preliminary data.</text>
</comment>
<dbReference type="Proteomes" id="UP001234581">
    <property type="component" value="Unassembled WGS sequence"/>
</dbReference>
<keyword evidence="3" id="KW-1185">Reference proteome</keyword>